<evidence type="ECO:0008006" key="3">
    <source>
        <dbReference type="Google" id="ProtNLM"/>
    </source>
</evidence>
<keyword evidence="2" id="KW-1185">Reference proteome</keyword>
<accession>A0A292IHZ1</accession>
<dbReference type="SUPFAM" id="SSF101386">
    <property type="entry name" value="all-alpha NTP pyrophosphatases"/>
    <property type="match status" value="1"/>
</dbReference>
<proteinExistence type="predicted"/>
<dbReference type="EMBL" id="HG937516">
    <property type="protein sequence ID" value="CDN40308.1"/>
    <property type="molecule type" value="Genomic_DNA"/>
</dbReference>
<dbReference type="InterPro" id="IPR016947">
    <property type="entry name" value="UCP030140"/>
</dbReference>
<dbReference type="PIRSF" id="PIRSF030140">
    <property type="entry name" value="UCP030140"/>
    <property type="match status" value="1"/>
</dbReference>
<dbReference type="Gene3D" id="1.10.4010.10">
    <property type="entry name" value="Type II deoxyuridine triphosphatase"/>
    <property type="match status" value="1"/>
</dbReference>
<dbReference type="AlphaFoldDB" id="A0A292IHZ1"/>
<sequence>MLLKPLCIRSLIKIRKMKWNLNHLVKLQKNLDAHVFKKANASYESTTAKRQMALVVELAEWANELRFFKFWSLKKQSSMETIFDEFADVLHFALSFAVQFNVDCVFKTKYELEAFDLISSFKKLMNASLLINDADSTLKFLQDLFLIAEHLNYQIGEIEAAYVKKNEVNMMRATSDY</sequence>
<evidence type="ECO:0000313" key="1">
    <source>
        <dbReference type="EMBL" id="CDN40308.1"/>
    </source>
</evidence>
<dbReference type="InterPro" id="IPR014871">
    <property type="entry name" value="dUTPase/dCTP_pyrophosphatase"/>
</dbReference>
<organism evidence="1 2">
    <name type="scientific">Mycoplasma amphoriforme A39</name>
    <dbReference type="NCBI Taxonomy" id="572419"/>
    <lineage>
        <taxon>Bacteria</taxon>
        <taxon>Bacillati</taxon>
        <taxon>Mycoplasmatota</taxon>
        <taxon>Mollicutes</taxon>
        <taxon>Mycoplasmataceae</taxon>
        <taxon>Mycoplasma</taxon>
    </lineage>
</organism>
<dbReference type="KEGG" id="mamp:MAMA39_01850"/>
<reference evidence="1 2" key="1">
    <citation type="journal article" date="2015" name="Clin. Infect. Dis.">
        <title>Genomic Investigations unmask Mycoplasma amphoriforme, a new respiratory pathogen.</title>
        <authorList>
            <person name="Gillespie S.H."/>
            <person name="Ling C.L."/>
            <person name="Oravcova K."/>
            <person name="Pinheiro M."/>
            <person name="Wells L."/>
            <person name="Bryant J.M."/>
            <person name="McHugh T.D."/>
            <person name="Bebear C."/>
            <person name="Webster D."/>
            <person name="Harris S.R."/>
            <person name="Seth-Smith H.M."/>
            <person name="Thomson N.R."/>
        </authorList>
    </citation>
    <scope>NUCLEOTIDE SEQUENCE [LARGE SCALE GENOMIC DNA]</scope>
    <source>
        <strain evidence="1 2">A39</strain>
    </source>
</reference>
<dbReference type="CDD" id="cd11527">
    <property type="entry name" value="NTP-PPase_dUTPase"/>
    <property type="match status" value="1"/>
</dbReference>
<gene>
    <name evidence="1" type="ORF">MAMA39_01850</name>
</gene>
<evidence type="ECO:0000313" key="2">
    <source>
        <dbReference type="Proteomes" id="UP000261764"/>
    </source>
</evidence>
<name>A0A292IHZ1_9MOLU</name>
<protein>
    <recommendedName>
        <fullName evidence="3">dUTP diphosphatase</fullName>
    </recommendedName>
</protein>
<dbReference type="Proteomes" id="UP000261764">
    <property type="component" value="Chromosome I"/>
</dbReference>
<dbReference type="Pfam" id="PF08761">
    <property type="entry name" value="dUTPase_2"/>
    <property type="match status" value="1"/>
</dbReference>